<evidence type="ECO:0000256" key="4">
    <source>
        <dbReference type="ARBA" id="ARBA00022989"/>
    </source>
</evidence>
<dbReference type="EMBL" id="CP080467">
    <property type="protein sequence ID" value="UNO47708.1"/>
    <property type="molecule type" value="Genomic_DNA"/>
</dbReference>
<evidence type="ECO:0000256" key="3">
    <source>
        <dbReference type="ARBA" id="ARBA00022692"/>
    </source>
</evidence>
<dbReference type="InterPro" id="IPR038323">
    <property type="entry name" value="ArAE_1_C_sf"/>
</dbReference>
<evidence type="ECO:0000313" key="7">
    <source>
        <dbReference type="Proteomes" id="UP000829401"/>
    </source>
</evidence>
<dbReference type="GO" id="GO:0005886">
    <property type="term" value="C:plasma membrane"/>
    <property type="evidence" value="ECO:0007669"/>
    <property type="project" value="UniProtKB-SubCell"/>
</dbReference>
<accession>T0BS00</accession>
<evidence type="ECO:0000256" key="2">
    <source>
        <dbReference type="ARBA" id="ARBA00022475"/>
    </source>
</evidence>
<comment type="subcellular location">
    <subcellularLocation>
        <location evidence="1">Cell membrane</location>
        <topology evidence="1">Multi-pass membrane protein</topology>
    </subcellularLocation>
</comment>
<organism evidence="6 7">
    <name type="scientific">Alicyclobacillus acidoterrestris (strain ATCC 49025 / DSM 3922 / CIP 106132 / NCIMB 13137 / GD3B)</name>
    <dbReference type="NCBI Taxonomy" id="1356854"/>
    <lineage>
        <taxon>Bacteria</taxon>
        <taxon>Bacillati</taxon>
        <taxon>Bacillota</taxon>
        <taxon>Bacilli</taxon>
        <taxon>Bacillales</taxon>
        <taxon>Alicyclobacillaceae</taxon>
        <taxon>Alicyclobacillus</taxon>
    </lineage>
</organism>
<keyword evidence="7" id="KW-1185">Reference proteome</keyword>
<dbReference type="Gene3D" id="1.20.120.940">
    <property type="entry name" value="Putative aromatic acid exporter, C-terminal domain"/>
    <property type="match status" value="1"/>
</dbReference>
<protein>
    <submittedName>
        <fullName evidence="6">Aromatic acid exporter family protein</fullName>
    </submittedName>
</protein>
<reference evidence="7" key="1">
    <citation type="journal article" date="2022" name="G3 (Bethesda)">
        <title>Unveiling the complete genome sequence of Alicyclobacillus acidoterrestris DSM 3922T, a taint-producing strain.</title>
        <authorList>
            <person name="Leonardo I.C."/>
            <person name="Barreto Crespo M.T."/>
            <person name="Gaspar F.B."/>
        </authorList>
    </citation>
    <scope>NUCLEOTIDE SEQUENCE [LARGE SCALE GENOMIC DNA]</scope>
    <source>
        <strain evidence="7">DSM 3922</strain>
    </source>
</reference>
<keyword evidence="2" id="KW-1003">Cell membrane</keyword>
<dbReference type="OrthoDB" id="1653617at2"/>
<dbReference type="InterPro" id="IPR010343">
    <property type="entry name" value="ArAE_1"/>
</dbReference>
<dbReference type="Pfam" id="PF06081">
    <property type="entry name" value="ArAE_1"/>
    <property type="match status" value="1"/>
</dbReference>
<sequence length="362" mass="40802">MVRRFIAAKQNFAGLQMLVPVLGGRTLKTCVAILLSVFTAHLCHLSAPQFAGIVAVLAVQPSVHRSLRQGAQQLLSALIGAGAGVLCLSIFGPPSLVFALVALVLMGLHVRWGWTNSLLVAVVISLNTIGSQGMSHLHSGINQICLVSLGIGYGNLVNLLIRPAHGPRYEQLLLRSQREVFRLLRTIHKDLSRGVATPYVAFRRHLDNVRMMLDEGKRISVLMREDHKFHQETNPSFLHAFHTLESMVERIRDLNKSLQRLNEEQSQYELTRLVDVLIRVQRRVVWGRNCHFSFVDAAFRQVDDYFHTRTLPVDHTAFMTQASEYHLFVHLLEYYTKLKELMGEPSKSYPLAVHHAQRNAGA</sequence>
<dbReference type="Proteomes" id="UP000829401">
    <property type="component" value="Chromosome"/>
</dbReference>
<keyword evidence="4" id="KW-1133">Transmembrane helix</keyword>
<dbReference type="eggNOG" id="COG4129">
    <property type="taxonomic scope" value="Bacteria"/>
</dbReference>
<dbReference type="InterPro" id="IPR052984">
    <property type="entry name" value="UPF0421"/>
</dbReference>
<dbReference type="AlphaFoldDB" id="T0BS00"/>
<dbReference type="STRING" id="1356854.N007_13410"/>
<evidence type="ECO:0000256" key="1">
    <source>
        <dbReference type="ARBA" id="ARBA00004651"/>
    </source>
</evidence>
<evidence type="ECO:0000313" key="6">
    <source>
        <dbReference type="EMBL" id="UNO47708.1"/>
    </source>
</evidence>
<evidence type="ECO:0000256" key="5">
    <source>
        <dbReference type="ARBA" id="ARBA00023136"/>
    </source>
</evidence>
<keyword evidence="3" id="KW-0812">Transmembrane</keyword>
<proteinExistence type="predicted"/>
<accession>A0A9E7CV25</accession>
<dbReference type="RefSeq" id="WP_021297735.1">
    <property type="nucleotide sequence ID" value="NZ_AURB01000159.1"/>
</dbReference>
<name>T0BS00_ALIAG</name>
<dbReference type="PANTHER" id="PTHR40064">
    <property type="entry name" value="MEMBRANE PROTEIN-RELATED"/>
    <property type="match status" value="1"/>
</dbReference>
<gene>
    <name evidence="6" type="ORF">K1I37_13530</name>
</gene>
<dbReference type="KEGG" id="aaco:K1I37_13530"/>
<dbReference type="PANTHER" id="PTHR40064:SF1">
    <property type="entry name" value="MEMBRANE PROTEIN"/>
    <property type="match status" value="1"/>
</dbReference>
<keyword evidence="5" id="KW-0472">Membrane</keyword>